<dbReference type="SMART" id="SM00558">
    <property type="entry name" value="JmjC"/>
    <property type="match status" value="1"/>
</dbReference>
<dbReference type="Pfam" id="PF12937">
    <property type="entry name" value="F-box-like"/>
    <property type="match status" value="1"/>
</dbReference>
<dbReference type="SMART" id="SM00256">
    <property type="entry name" value="FBOX"/>
    <property type="match status" value="1"/>
</dbReference>
<dbReference type="Pfam" id="PF20431">
    <property type="entry name" value="E_motif"/>
    <property type="match status" value="1"/>
</dbReference>
<dbReference type="InterPro" id="IPR011990">
    <property type="entry name" value="TPR-like_helical_dom_sf"/>
</dbReference>
<dbReference type="Gene3D" id="1.25.40.10">
    <property type="entry name" value="Tetratricopeptide repeat domain"/>
    <property type="match status" value="2"/>
</dbReference>
<dbReference type="PROSITE" id="PS50181">
    <property type="entry name" value="FBOX"/>
    <property type="match status" value="1"/>
</dbReference>
<comment type="similarity">
    <text evidence="1">Belongs to the PPR family. PCMP-H subfamily.</text>
</comment>
<dbReference type="InterPro" id="IPR050910">
    <property type="entry name" value="JMJD6_ArgDemeth/LysHydrox"/>
</dbReference>
<keyword evidence="9" id="KW-1185">Reference proteome</keyword>
<dbReference type="SUPFAM" id="SSF81383">
    <property type="entry name" value="F-box domain"/>
    <property type="match status" value="1"/>
</dbReference>
<evidence type="ECO:0000256" key="2">
    <source>
        <dbReference type="ARBA" id="ARBA00006801"/>
    </source>
</evidence>
<comment type="similarity">
    <text evidence="2">Belongs to the JARID1 histone demethylase family.</text>
</comment>
<dbReference type="Pfam" id="PF01535">
    <property type="entry name" value="PPR"/>
    <property type="match status" value="4"/>
</dbReference>
<dbReference type="PROSITE" id="PS51184">
    <property type="entry name" value="JMJC"/>
    <property type="match status" value="1"/>
</dbReference>
<comment type="caution">
    <text evidence="8">The sequence shown here is derived from an EMBL/GenBank/DDBJ whole genome shotgun (WGS) entry which is preliminary data.</text>
</comment>
<dbReference type="InterPro" id="IPR036047">
    <property type="entry name" value="F-box-like_dom_sf"/>
</dbReference>
<feature type="compositionally biased region" description="Basic and acidic residues" evidence="5">
    <location>
        <begin position="34"/>
        <end position="44"/>
    </location>
</feature>
<feature type="domain" description="JmjC" evidence="7">
    <location>
        <begin position="290"/>
        <end position="450"/>
    </location>
</feature>
<evidence type="ECO:0000259" key="6">
    <source>
        <dbReference type="PROSITE" id="PS50181"/>
    </source>
</evidence>
<dbReference type="SUPFAM" id="SSF48452">
    <property type="entry name" value="TPR-like"/>
    <property type="match status" value="1"/>
</dbReference>
<feature type="region of interest" description="Disordered" evidence="5">
    <location>
        <begin position="13"/>
        <end position="64"/>
    </location>
</feature>
<dbReference type="PANTHER" id="PTHR12480:SF21">
    <property type="entry name" value="JMJC DOMAIN-CONTAINING PROTEIN 8"/>
    <property type="match status" value="1"/>
</dbReference>
<dbReference type="InterPro" id="IPR041667">
    <property type="entry name" value="Cupin_8"/>
</dbReference>
<dbReference type="Gene3D" id="2.60.120.650">
    <property type="entry name" value="Cupin"/>
    <property type="match status" value="1"/>
</dbReference>
<name>A0ABQ8HCI7_9ROSI</name>
<dbReference type="Proteomes" id="UP000827721">
    <property type="component" value="Unassembled WGS sequence"/>
</dbReference>
<organism evidence="8 9">
    <name type="scientific">Xanthoceras sorbifolium</name>
    <dbReference type="NCBI Taxonomy" id="99658"/>
    <lineage>
        <taxon>Eukaryota</taxon>
        <taxon>Viridiplantae</taxon>
        <taxon>Streptophyta</taxon>
        <taxon>Embryophyta</taxon>
        <taxon>Tracheophyta</taxon>
        <taxon>Spermatophyta</taxon>
        <taxon>Magnoliopsida</taxon>
        <taxon>eudicotyledons</taxon>
        <taxon>Gunneridae</taxon>
        <taxon>Pentapetalae</taxon>
        <taxon>rosids</taxon>
        <taxon>malvids</taxon>
        <taxon>Sapindales</taxon>
        <taxon>Sapindaceae</taxon>
        <taxon>Xanthoceroideae</taxon>
        <taxon>Xanthoceras</taxon>
    </lineage>
</organism>
<dbReference type="NCBIfam" id="TIGR00756">
    <property type="entry name" value="PPR"/>
    <property type="match status" value="5"/>
</dbReference>
<evidence type="ECO:0000313" key="9">
    <source>
        <dbReference type="Proteomes" id="UP000827721"/>
    </source>
</evidence>
<proteinExistence type="inferred from homology"/>
<protein>
    <recommendedName>
        <fullName evidence="10">F-box protein</fullName>
    </recommendedName>
</protein>
<evidence type="ECO:0000256" key="4">
    <source>
        <dbReference type="PROSITE-ProRule" id="PRU00708"/>
    </source>
</evidence>
<feature type="domain" description="F-box" evidence="6">
    <location>
        <begin position="90"/>
        <end position="136"/>
    </location>
</feature>
<sequence>MLGCRSLLSLAIKKKKKSKNKNKNRTRNIKSASRKRESPLHQELEDIEEEEDTEEGFNLKSSSRSHCHGVQPLGNLFFNPGSVNSRNTGLGSLQVLSDELVLDVLGFLDATHLGVLATVSKSFYVFSNHEPLWRNLVLDNLNGEFLFNGSWKSTYIATCYLSFDVESVGVFGRLRISDFYSDYLFQSWLCANLEMKPEWLERDNIIRKRGISVEEFVLNFEEPNKPVLLEGCLDSWVALKKWNRDYLVKVDGNVRFSVGPVEMRLEDYFRYSDLVKEERPLYLFDPKFVEKVPILGSEYEVPVYFREDLFSVLGNERPDYRWVIIGPAGSGSSFHIDPNSTSAWNAIIKGSKKWILFPPDVVPPGVHPSPDGAEVACPVSIIEWFMNFYGATKNWKKRPIECICKAGEVIFVPNGWWHLVINLEESIAITQNYVSRRNLLNVLDFLKRPNASTLVSGTRDRVNLHDKFKNAIEIAFPGTIDQLMQKAEEKKAQEKKLSFWDSNSLVHMYATCGDVKAASNIFRRMHRLDVVSWTSMIAGYSKCGDVESARELFDRMPEKNLITWSIMISGYAKNSRFDKAVQLFQVLQSEGVRANGTVMVSVISSCAHLGALELGERAHEYVVQNSLDVNLKLGTALIDMYARCGCIEKAIRVFEELLERDTLSWTALIAGLALHGYAERALSYFEEMVKTGLTPRDITFTAILSACSHGGLVEKGLEIFESIKRDYDIEPRLEHYGCVVDLLGRAGKLAEAEKFVLDMPIEPNAPIWGALLGACRIHKNADIAERVGKVLIQLRPEHSGYYVLLSNIYARTNKWESAENMRNKMKLKGVKKPPGYTLIEIEGKVHSFSIGDKAHPEIEKIERMWEEILRKIRLAGYSGNTADALFDIDEEEKENALYRHSEKLAIAFGIMKTKAQTPIRIVKNLRVCEDCHTATKLISKVFERELIVRDRNRFHHFKEGGCSCMDYW</sequence>
<evidence type="ECO:0000313" key="8">
    <source>
        <dbReference type="EMBL" id="KAH7554208.1"/>
    </source>
</evidence>
<dbReference type="PANTHER" id="PTHR12480">
    <property type="entry name" value="ARGININE DEMETHYLASE AND LYSYL-HYDROXYLASE JMJD"/>
    <property type="match status" value="1"/>
</dbReference>
<dbReference type="InterPro" id="IPR032867">
    <property type="entry name" value="DYW_dom"/>
</dbReference>
<keyword evidence="3" id="KW-0677">Repeat</keyword>
<feature type="repeat" description="PPR" evidence="4">
    <location>
        <begin position="661"/>
        <end position="695"/>
    </location>
</feature>
<reference evidence="8 9" key="1">
    <citation type="submission" date="2021-02" db="EMBL/GenBank/DDBJ databases">
        <title>Plant Genome Project.</title>
        <authorList>
            <person name="Zhang R.-G."/>
        </authorList>
    </citation>
    <scope>NUCLEOTIDE SEQUENCE [LARGE SCALE GENOMIC DNA]</scope>
    <source>
        <tissue evidence="8">Leaves</tissue>
    </source>
</reference>
<dbReference type="Pfam" id="PF14432">
    <property type="entry name" value="DYW_deaminase"/>
    <property type="match status" value="1"/>
</dbReference>
<accession>A0ABQ8HCI7</accession>
<evidence type="ECO:0008006" key="10">
    <source>
        <dbReference type="Google" id="ProtNLM"/>
    </source>
</evidence>
<evidence type="ECO:0000259" key="7">
    <source>
        <dbReference type="PROSITE" id="PS51184"/>
    </source>
</evidence>
<gene>
    <name evidence="8" type="ORF">JRO89_XS12G0134900</name>
</gene>
<dbReference type="EMBL" id="JAFEMO010000012">
    <property type="protein sequence ID" value="KAH7554208.1"/>
    <property type="molecule type" value="Genomic_DNA"/>
</dbReference>
<dbReference type="Pfam" id="PF13621">
    <property type="entry name" value="Cupin_8"/>
    <property type="match status" value="1"/>
</dbReference>
<feature type="compositionally biased region" description="Basic residues" evidence="5">
    <location>
        <begin position="13"/>
        <end position="28"/>
    </location>
</feature>
<evidence type="ECO:0000256" key="3">
    <source>
        <dbReference type="ARBA" id="ARBA00022737"/>
    </source>
</evidence>
<dbReference type="PROSITE" id="PS51375">
    <property type="entry name" value="PPR"/>
    <property type="match status" value="2"/>
</dbReference>
<evidence type="ECO:0000256" key="5">
    <source>
        <dbReference type="SAM" id="MobiDB-lite"/>
    </source>
</evidence>
<feature type="repeat" description="PPR" evidence="4">
    <location>
        <begin position="529"/>
        <end position="563"/>
    </location>
</feature>
<feature type="compositionally biased region" description="Acidic residues" evidence="5">
    <location>
        <begin position="45"/>
        <end position="55"/>
    </location>
</feature>
<dbReference type="InterPro" id="IPR001810">
    <property type="entry name" value="F-box_dom"/>
</dbReference>
<dbReference type="InterPro" id="IPR002885">
    <property type="entry name" value="PPR_rpt"/>
</dbReference>
<dbReference type="Gene3D" id="1.20.1280.50">
    <property type="match status" value="1"/>
</dbReference>
<dbReference type="Pfam" id="PF13041">
    <property type="entry name" value="PPR_2"/>
    <property type="match status" value="1"/>
</dbReference>
<dbReference type="SUPFAM" id="SSF51197">
    <property type="entry name" value="Clavaminate synthase-like"/>
    <property type="match status" value="1"/>
</dbReference>
<dbReference type="InterPro" id="IPR046848">
    <property type="entry name" value="E_motif"/>
</dbReference>
<evidence type="ECO:0000256" key="1">
    <source>
        <dbReference type="ARBA" id="ARBA00006643"/>
    </source>
</evidence>
<dbReference type="InterPro" id="IPR003347">
    <property type="entry name" value="JmjC_dom"/>
</dbReference>